<protein>
    <submittedName>
        <fullName evidence="7">Adenosine deaminase</fullName>
        <ecNumber evidence="7">3.5.4.4</ecNumber>
    </submittedName>
</protein>
<evidence type="ECO:0000256" key="1">
    <source>
        <dbReference type="ARBA" id="ARBA00001947"/>
    </source>
</evidence>
<proteinExistence type="inferred from homology"/>
<keyword evidence="3" id="KW-0479">Metal-binding</keyword>
<dbReference type="RefSeq" id="WP_325063271.1">
    <property type="nucleotide sequence ID" value="NZ_WIND01000015.1"/>
</dbReference>
<keyword evidence="5" id="KW-0862">Zinc</keyword>
<evidence type="ECO:0000313" key="8">
    <source>
        <dbReference type="Proteomes" id="UP000474957"/>
    </source>
</evidence>
<dbReference type="PANTHER" id="PTHR43114:SF6">
    <property type="entry name" value="ADENINE DEAMINASE"/>
    <property type="match status" value="1"/>
</dbReference>
<dbReference type="PANTHER" id="PTHR43114">
    <property type="entry name" value="ADENINE DEAMINASE"/>
    <property type="match status" value="1"/>
</dbReference>
<evidence type="ECO:0000313" key="7">
    <source>
        <dbReference type="EMBL" id="MSU91044.1"/>
    </source>
</evidence>
<keyword evidence="4 7" id="KW-0378">Hydrolase</keyword>
<accession>A0A6L5Z4T7</accession>
<evidence type="ECO:0000259" key="6">
    <source>
        <dbReference type="Pfam" id="PF00962"/>
    </source>
</evidence>
<dbReference type="Gene3D" id="3.20.20.140">
    <property type="entry name" value="Metal-dependent hydrolases"/>
    <property type="match status" value="1"/>
</dbReference>
<dbReference type="NCBIfam" id="TIGR01430">
    <property type="entry name" value="aden_deam"/>
    <property type="match status" value="1"/>
</dbReference>
<gene>
    <name evidence="7" type="ORF">GE300_15755</name>
</gene>
<dbReference type="InterPro" id="IPR001365">
    <property type="entry name" value="A_deaminase_dom"/>
</dbReference>
<dbReference type="AlphaFoldDB" id="A0A6L5Z4T7"/>
<comment type="cofactor">
    <cofactor evidence="1">
        <name>Zn(2+)</name>
        <dbReference type="ChEBI" id="CHEBI:29105"/>
    </cofactor>
</comment>
<evidence type="ECO:0000256" key="2">
    <source>
        <dbReference type="ARBA" id="ARBA00006676"/>
    </source>
</evidence>
<dbReference type="Proteomes" id="UP000474957">
    <property type="component" value="Unassembled WGS sequence"/>
</dbReference>
<dbReference type="NCBIfam" id="NF006848">
    <property type="entry name" value="PRK09358.1-3"/>
    <property type="match status" value="1"/>
</dbReference>
<feature type="domain" description="Adenosine deaminase" evidence="6">
    <location>
        <begin position="7"/>
        <end position="325"/>
    </location>
</feature>
<dbReference type="GO" id="GO:0019239">
    <property type="term" value="F:deaminase activity"/>
    <property type="evidence" value="ECO:0007669"/>
    <property type="project" value="InterPro"/>
</dbReference>
<dbReference type="InterPro" id="IPR006330">
    <property type="entry name" value="Ado/ade_deaminase"/>
</dbReference>
<organism evidence="7 8">
    <name type="scientific">Halovulum marinum</name>
    <dbReference type="NCBI Taxonomy" id="2662447"/>
    <lineage>
        <taxon>Bacteria</taxon>
        <taxon>Pseudomonadati</taxon>
        <taxon>Pseudomonadota</taxon>
        <taxon>Alphaproteobacteria</taxon>
        <taxon>Rhodobacterales</taxon>
        <taxon>Paracoccaceae</taxon>
        <taxon>Halovulum</taxon>
    </lineage>
</organism>
<evidence type="ECO:0000256" key="4">
    <source>
        <dbReference type="ARBA" id="ARBA00022801"/>
    </source>
</evidence>
<comment type="caution">
    <text evidence="7">The sequence shown here is derived from an EMBL/GenBank/DDBJ whole genome shotgun (WGS) entry which is preliminary data.</text>
</comment>
<dbReference type="GO" id="GO:0016814">
    <property type="term" value="F:hydrolase activity, acting on carbon-nitrogen (but not peptide) bonds, in cyclic amidines"/>
    <property type="evidence" value="ECO:0007669"/>
    <property type="project" value="UniProtKB-ARBA"/>
</dbReference>
<dbReference type="Pfam" id="PF00962">
    <property type="entry name" value="A_deaminase"/>
    <property type="match status" value="1"/>
</dbReference>
<reference evidence="7 8" key="1">
    <citation type="submission" date="2019-10" db="EMBL/GenBank/DDBJ databases">
        <title>Cognatihalovulum marinum gen. nov. sp. nov., a new member of the family Rhodobacteraceae isolated from deep seawater of the Northwest Indian Ocean.</title>
        <authorList>
            <person name="Ruan C."/>
            <person name="Wang J."/>
            <person name="Zheng X."/>
            <person name="Song L."/>
            <person name="Zhu Y."/>
            <person name="Huang Y."/>
            <person name="Lu Z."/>
            <person name="Du W."/>
            <person name="Huang L."/>
            <person name="Dai X."/>
        </authorList>
    </citation>
    <scope>NUCLEOTIDE SEQUENCE [LARGE SCALE GENOMIC DNA]</scope>
    <source>
        <strain evidence="7 8">2CG4</strain>
    </source>
</reference>
<dbReference type="EC" id="3.5.4.4" evidence="7"/>
<dbReference type="EMBL" id="WIND01000015">
    <property type="protein sequence ID" value="MSU91044.1"/>
    <property type="molecule type" value="Genomic_DNA"/>
</dbReference>
<dbReference type="InterPro" id="IPR032466">
    <property type="entry name" value="Metal_Hydrolase"/>
</dbReference>
<name>A0A6L5Z4T7_9RHOB</name>
<evidence type="ECO:0000256" key="5">
    <source>
        <dbReference type="ARBA" id="ARBA00022833"/>
    </source>
</evidence>
<comment type="similarity">
    <text evidence="2">Belongs to the metallo-dependent hydrolases superfamily. Adenosine and AMP deaminases family.</text>
</comment>
<sequence length="329" mass="35108">MSVEDLPKVELHLHLEGAAPPDFIRLLAGEQGVVLNGVFDAQGHYAWADFAGFLDCYHRACEVLTGPDEFRRLVEAVLAKSAHDGVIYTELFIAPHICGGGDRGAWFEYLDALYAGAAAARKAHGIEARFVSTCIRNLGPEAARLAAALSAEAAGPMLTGFGMGGEERHLAAADFAPAFDIAREAGLGLTSHAGEICGPGSVRETLDHLRPARIGHGVRAIEDPALVARLAVEGVVLEVNPGSNVALAVCPGWAAHPIDRLRRAGVKVTVSTDDPPYFHTDMAHEYRMLANTFGWGEEVFRDLNLTAIDAAFCDEPTRAAIRARLLKGA</sequence>
<dbReference type="GO" id="GO:0046872">
    <property type="term" value="F:metal ion binding"/>
    <property type="evidence" value="ECO:0007669"/>
    <property type="project" value="UniProtKB-KW"/>
</dbReference>
<keyword evidence="8" id="KW-1185">Reference proteome</keyword>
<evidence type="ECO:0000256" key="3">
    <source>
        <dbReference type="ARBA" id="ARBA00022723"/>
    </source>
</evidence>
<dbReference type="SUPFAM" id="SSF51556">
    <property type="entry name" value="Metallo-dependent hydrolases"/>
    <property type="match status" value="1"/>
</dbReference>